<dbReference type="Pfam" id="PF26527">
    <property type="entry name" value="DUF8176"/>
    <property type="match status" value="1"/>
</dbReference>
<dbReference type="InterPro" id="IPR058489">
    <property type="entry name" value="DUF8176"/>
</dbReference>
<evidence type="ECO:0000313" key="2">
    <source>
        <dbReference type="EMBL" id="CDZ87504.1"/>
    </source>
</evidence>
<dbReference type="AlphaFoldDB" id="A0A098BFL8"/>
<evidence type="ECO:0000259" key="1">
    <source>
        <dbReference type="Pfam" id="PF26527"/>
    </source>
</evidence>
<dbReference type="EMBL" id="CCSD01000039">
    <property type="protein sequence ID" value="CDZ87504.1"/>
    <property type="molecule type" value="Genomic_DNA"/>
</dbReference>
<gene>
    <name evidence="2" type="ORF">RHRU231_30032</name>
</gene>
<dbReference type="RefSeq" id="WP_269572154.1">
    <property type="nucleotide sequence ID" value="NZ_JAPWIU010000026.1"/>
</dbReference>
<name>A0A098BFL8_9NOCA</name>
<feature type="domain" description="DUF8176" evidence="1">
    <location>
        <begin position="132"/>
        <end position="242"/>
    </location>
</feature>
<protein>
    <recommendedName>
        <fullName evidence="1">DUF8176 domain-containing protein</fullName>
    </recommendedName>
</protein>
<reference evidence="2 3" key="1">
    <citation type="journal article" date="2014" name="Genome Announc.">
        <title>Draft Genome Sequence of Propane- and Butane-Oxidizing Actinobacterium Rhodococcus ruber IEGM 231.</title>
        <authorList>
            <person name="Ivshina I.B."/>
            <person name="Kuyukina M.S."/>
            <person name="Krivoruchko A.V."/>
            <person name="Barbe V."/>
            <person name="Fischer C."/>
        </authorList>
    </citation>
    <scope>NUCLEOTIDE SEQUENCE [LARGE SCALE GENOMIC DNA]</scope>
</reference>
<accession>A0A098BFL8</accession>
<proteinExistence type="predicted"/>
<sequence>MKRSNLPGSPRVLDATAPRTRMVRTAVSEERFSCAGGAGGGESVSRVVAAADAGRRPARPAVSPVVGSTTDATGSPAGRGLLYGGVGLAAVAVVGITGWGVSALVGVVSGDDDADAGGVISASAAAAPTTAAEDPCSPGDGDQVSGEGVIAALEHRYYLLRSGPAVRELMAPDAPLPDAATIQRGIDTVPLGTTHCLEVTTIGPNTYSARITEVRPDRPYEFKQRITTTTAQDGRVLIRSIEAVGG</sequence>
<dbReference type="Proteomes" id="UP000042997">
    <property type="component" value="Unassembled WGS sequence"/>
</dbReference>
<evidence type="ECO:0000313" key="3">
    <source>
        <dbReference type="Proteomes" id="UP000042997"/>
    </source>
</evidence>
<organism evidence="2 3">
    <name type="scientific">Rhodococcus ruber</name>
    <dbReference type="NCBI Taxonomy" id="1830"/>
    <lineage>
        <taxon>Bacteria</taxon>
        <taxon>Bacillati</taxon>
        <taxon>Actinomycetota</taxon>
        <taxon>Actinomycetes</taxon>
        <taxon>Mycobacteriales</taxon>
        <taxon>Nocardiaceae</taxon>
        <taxon>Rhodococcus</taxon>
    </lineage>
</organism>